<dbReference type="PANTHER" id="PTHR34580">
    <property type="match status" value="1"/>
</dbReference>
<feature type="domain" description="WYL" evidence="1">
    <location>
        <begin position="142"/>
        <end position="215"/>
    </location>
</feature>
<dbReference type="InterPro" id="IPR051534">
    <property type="entry name" value="CBASS_pafABC_assoc_protein"/>
</dbReference>
<evidence type="ECO:0000313" key="3">
    <source>
        <dbReference type="Proteomes" id="UP000284868"/>
    </source>
</evidence>
<dbReference type="Pfam" id="PF13280">
    <property type="entry name" value="WYL"/>
    <property type="match status" value="1"/>
</dbReference>
<dbReference type="AlphaFoldDB" id="A0A415PKU4"/>
<evidence type="ECO:0000313" key="2">
    <source>
        <dbReference type="EMBL" id="RHM13328.1"/>
    </source>
</evidence>
<comment type="caution">
    <text evidence="2">The sequence shown here is derived from an EMBL/GenBank/DDBJ whole genome shotgun (WGS) entry which is preliminary data.</text>
</comment>
<protein>
    <submittedName>
        <fullName evidence="2">WYL domain-containing protein</fullName>
    </submittedName>
</protein>
<name>A0A415PKU4_9FIRM</name>
<keyword evidence="3" id="KW-1185">Reference proteome</keyword>
<sequence>MNMSKKASLIHVYNILNKYSDETHRLTRKQIEQYLLLEYDCELNRKTLHDHIQTLNDCGCDIHFATSAKDGYFIAQRLFEPYEIHLLCNAIYASHFIPEKASNDLIQKLLATQSQYMKKDFNKTVYMRNMRKTQNREFFLNIELLTEAIQHNHPVIFNYMKYDINKTLVKRKEHKYRVHPYYMIYANENYYLICKNDNYDNLSHYRIDKMQNITIDEDAVRKPLQNSFDPYDYAKSKFYMYGGKEERIILKCKYRILDDIIDRFGTDISLQPFDQNHFLAIITSSRQGIIYFCLQYLQYCEITAPIELKDEILNILKNAVLNYSS</sequence>
<accession>A0A415PKU4</accession>
<gene>
    <name evidence="2" type="ORF">DWZ83_03920</name>
</gene>
<dbReference type="Proteomes" id="UP000284868">
    <property type="component" value="Unassembled WGS sequence"/>
</dbReference>
<dbReference type="InterPro" id="IPR026881">
    <property type="entry name" value="WYL_dom"/>
</dbReference>
<reference evidence="2 3" key="1">
    <citation type="submission" date="2018-08" db="EMBL/GenBank/DDBJ databases">
        <title>A genome reference for cultivated species of the human gut microbiota.</title>
        <authorList>
            <person name="Zou Y."/>
            <person name="Xue W."/>
            <person name="Luo G."/>
        </authorList>
    </citation>
    <scope>NUCLEOTIDE SEQUENCE [LARGE SCALE GENOMIC DNA]</scope>
    <source>
        <strain evidence="2 3">AF35-6BH</strain>
    </source>
</reference>
<dbReference type="EMBL" id="QRPK01000012">
    <property type="protein sequence ID" value="RHM13328.1"/>
    <property type="molecule type" value="Genomic_DNA"/>
</dbReference>
<proteinExistence type="predicted"/>
<dbReference type="PANTHER" id="PTHR34580:SF1">
    <property type="entry name" value="PROTEIN PAFC"/>
    <property type="match status" value="1"/>
</dbReference>
<dbReference type="OrthoDB" id="9772503at2"/>
<evidence type="ECO:0000259" key="1">
    <source>
        <dbReference type="Pfam" id="PF13280"/>
    </source>
</evidence>
<dbReference type="PROSITE" id="PS52050">
    <property type="entry name" value="WYL"/>
    <property type="match status" value="1"/>
</dbReference>
<organism evidence="2 3">
    <name type="scientific">Amedibacillus dolichus</name>
    <dbReference type="NCBI Taxonomy" id="31971"/>
    <lineage>
        <taxon>Bacteria</taxon>
        <taxon>Bacillati</taxon>
        <taxon>Bacillota</taxon>
        <taxon>Erysipelotrichia</taxon>
        <taxon>Erysipelotrichales</taxon>
        <taxon>Erysipelotrichaceae</taxon>
        <taxon>Amedibacillus</taxon>
    </lineage>
</organism>